<dbReference type="STRING" id="619304.SAMN05421760_101347"/>
<evidence type="ECO:0000313" key="1">
    <source>
        <dbReference type="EMBL" id="SIS42224.1"/>
    </source>
</evidence>
<protein>
    <submittedName>
        <fullName evidence="1">Sulfur carrier protein ThiS</fullName>
    </submittedName>
</protein>
<dbReference type="SUPFAM" id="SSF54285">
    <property type="entry name" value="MoaD/ThiS"/>
    <property type="match status" value="1"/>
</dbReference>
<reference evidence="2" key="1">
    <citation type="submission" date="2017-01" db="EMBL/GenBank/DDBJ databases">
        <authorList>
            <person name="Varghese N."/>
            <person name="Submissions S."/>
        </authorList>
    </citation>
    <scope>NUCLEOTIDE SEQUENCE [LARGE SCALE GENOMIC DNA]</scope>
    <source>
        <strain evidence="2">DSM 22306</strain>
    </source>
</reference>
<dbReference type="EMBL" id="FTOE01000001">
    <property type="protein sequence ID" value="SIS42224.1"/>
    <property type="molecule type" value="Genomic_DNA"/>
</dbReference>
<dbReference type="InterPro" id="IPR010035">
    <property type="entry name" value="Thi_S"/>
</dbReference>
<dbReference type="OrthoDB" id="9800283at2"/>
<dbReference type="InterPro" id="IPR003749">
    <property type="entry name" value="ThiS/MoaD-like"/>
</dbReference>
<keyword evidence="2" id="KW-1185">Reference proteome</keyword>
<name>A0A1N7IYV1_9GAMM</name>
<dbReference type="Gene3D" id="3.10.20.30">
    <property type="match status" value="1"/>
</dbReference>
<proteinExistence type="predicted"/>
<dbReference type="Proteomes" id="UP000185999">
    <property type="component" value="Unassembled WGS sequence"/>
</dbReference>
<sequence>MKLEVNGEITQLNEGASLHDLVIKLDIVGQRIAIEVNQEIVPRSQHALHKLNAGDKVEVVRAIGGG</sequence>
<dbReference type="InterPro" id="IPR012675">
    <property type="entry name" value="Beta-grasp_dom_sf"/>
</dbReference>
<gene>
    <name evidence="1" type="ORF">SAMN05421760_101347</name>
</gene>
<dbReference type="CDD" id="cd00565">
    <property type="entry name" value="Ubl_ThiS"/>
    <property type="match status" value="1"/>
</dbReference>
<dbReference type="RefSeq" id="WP_054342556.1">
    <property type="nucleotide sequence ID" value="NZ_FTOE01000001.1"/>
</dbReference>
<dbReference type="PANTHER" id="PTHR34472:SF1">
    <property type="entry name" value="SULFUR CARRIER PROTEIN THIS"/>
    <property type="match status" value="1"/>
</dbReference>
<organism evidence="1 2">
    <name type="scientific">Neptunomonas antarctica</name>
    <dbReference type="NCBI Taxonomy" id="619304"/>
    <lineage>
        <taxon>Bacteria</taxon>
        <taxon>Pseudomonadati</taxon>
        <taxon>Pseudomonadota</taxon>
        <taxon>Gammaproteobacteria</taxon>
        <taxon>Oceanospirillales</taxon>
        <taxon>Oceanospirillaceae</taxon>
        <taxon>Neptunomonas</taxon>
    </lineage>
</organism>
<dbReference type="PANTHER" id="PTHR34472">
    <property type="entry name" value="SULFUR CARRIER PROTEIN THIS"/>
    <property type="match status" value="1"/>
</dbReference>
<dbReference type="Pfam" id="PF02597">
    <property type="entry name" value="ThiS"/>
    <property type="match status" value="1"/>
</dbReference>
<evidence type="ECO:0000313" key="2">
    <source>
        <dbReference type="Proteomes" id="UP000185999"/>
    </source>
</evidence>
<accession>A0A1N7IYV1</accession>
<dbReference type="InterPro" id="IPR016155">
    <property type="entry name" value="Mopterin_synth/thiamin_S_b"/>
</dbReference>
<dbReference type="AlphaFoldDB" id="A0A1N7IYV1"/>
<dbReference type="NCBIfam" id="TIGR01683">
    <property type="entry name" value="thiS"/>
    <property type="match status" value="1"/>
</dbReference>